<feature type="compositionally biased region" description="Acidic residues" evidence="1">
    <location>
        <begin position="325"/>
        <end position="344"/>
    </location>
</feature>
<accession>A0A4R4XRM2</accession>
<dbReference type="EMBL" id="SMKW01000154">
    <property type="protein sequence ID" value="TDD33916.1"/>
    <property type="molecule type" value="Genomic_DNA"/>
</dbReference>
<evidence type="ECO:0000313" key="4">
    <source>
        <dbReference type="Proteomes" id="UP000294947"/>
    </source>
</evidence>
<comment type="caution">
    <text evidence="3">The sequence shown here is derived from an EMBL/GenBank/DDBJ whole genome shotgun (WGS) entry which is preliminary data.</text>
</comment>
<dbReference type="InterPro" id="IPR057746">
    <property type="entry name" value="CpnT-like_N"/>
</dbReference>
<feature type="compositionally biased region" description="Gly residues" evidence="1">
    <location>
        <begin position="390"/>
        <end position="401"/>
    </location>
</feature>
<feature type="non-terminal residue" evidence="3">
    <location>
        <position position="485"/>
    </location>
</feature>
<name>A0A4R4XRM2_9PSEU</name>
<protein>
    <recommendedName>
        <fullName evidence="2">Outer membrane channel protein CpnT-like N-terminal domain-containing protein</fullName>
    </recommendedName>
</protein>
<feature type="domain" description="Outer membrane channel protein CpnT-like N-terminal" evidence="2">
    <location>
        <begin position="22"/>
        <end position="147"/>
    </location>
</feature>
<dbReference type="AlphaFoldDB" id="A0A4R4XRM2"/>
<dbReference type="Proteomes" id="UP000294947">
    <property type="component" value="Unassembled WGS sequence"/>
</dbReference>
<gene>
    <name evidence="3" type="ORF">E1288_45090</name>
</gene>
<feature type="region of interest" description="Disordered" evidence="1">
    <location>
        <begin position="319"/>
        <end position="485"/>
    </location>
</feature>
<sequence>MAIMFSEFERQLSLWLTGDEPPPVNEDKVRELAVVWRSHAGRLRRLRVDARAAVEGIRSSGFAGASERAFAARMAPFVDGPSNYLDAAADHFEMMADALDQIAMEVEFLKLVVLIQLALLAVEFEFFVQWFWVPGVQSWFMAQALMHRVVVEKAVRWIARRMASVPRVPVEILGMLAMSFGQQLGVVWLGQQIQIGKGTREEHDGKHYESAAVIAAVGSVLSFGAMGALPKLKGAIRDWVKHAGGDAGAVDGWFASPWARIGGEGLHEGVTEMVATGILGDFAFNPAAFTAGAASGVAEIAGEKAGAGLLGLVLEQEGNKHVPGDEDADSGYGSDEDADADDAGSDFGSGSSESGGGSSESGYGSDTDADDASSESGSGSSESGDSSSGSGDGGPGLGALAGGITVPPVISARSSGQGDSGGSGGGRDAVVPGKGRHQPGDEHSPASVGEARRISVPEGSGAVSGGGETSGGRSVPGERVGAEGV</sequence>
<evidence type="ECO:0000313" key="3">
    <source>
        <dbReference type="EMBL" id="TDD33916.1"/>
    </source>
</evidence>
<dbReference type="Pfam" id="PF25547">
    <property type="entry name" value="WXG100_2"/>
    <property type="match status" value="1"/>
</dbReference>
<evidence type="ECO:0000259" key="2">
    <source>
        <dbReference type="Pfam" id="PF25547"/>
    </source>
</evidence>
<feature type="compositionally biased region" description="Low complexity" evidence="1">
    <location>
        <begin position="374"/>
        <end position="389"/>
    </location>
</feature>
<keyword evidence="4" id="KW-1185">Reference proteome</keyword>
<feature type="compositionally biased region" description="Gly residues" evidence="1">
    <location>
        <begin position="418"/>
        <end position="427"/>
    </location>
</feature>
<proteinExistence type="predicted"/>
<evidence type="ECO:0000256" key="1">
    <source>
        <dbReference type="SAM" id="MobiDB-lite"/>
    </source>
</evidence>
<reference evidence="3 4" key="1">
    <citation type="submission" date="2019-03" db="EMBL/GenBank/DDBJ databases">
        <title>Draft genome sequences of novel Actinobacteria.</title>
        <authorList>
            <person name="Sahin N."/>
            <person name="Ay H."/>
            <person name="Saygin H."/>
        </authorList>
    </citation>
    <scope>NUCLEOTIDE SEQUENCE [LARGE SCALE GENOMIC DNA]</scope>
    <source>
        <strain evidence="3 4">7K502</strain>
    </source>
</reference>
<organism evidence="3 4">
    <name type="scientific">Saccharopolyspora elongata</name>
    <dbReference type="NCBI Taxonomy" id="2530387"/>
    <lineage>
        <taxon>Bacteria</taxon>
        <taxon>Bacillati</taxon>
        <taxon>Actinomycetota</taxon>
        <taxon>Actinomycetes</taxon>
        <taxon>Pseudonocardiales</taxon>
        <taxon>Pseudonocardiaceae</taxon>
        <taxon>Saccharopolyspora</taxon>
    </lineage>
</organism>
<feature type="compositionally biased region" description="Basic and acidic residues" evidence="1">
    <location>
        <begin position="438"/>
        <end position="455"/>
    </location>
</feature>